<dbReference type="EMBL" id="BLVP01000001">
    <property type="protein sequence ID" value="GFM35797.1"/>
    <property type="molecule type" value="Genomic_DNA"/>
</dbReference>
<accession>A0A7J0BQ13</accession>
<name>A0A7J0BQ13_9BACT</name>
<protein>
    <submittedName>
        <fullName evidence="2">HD domain-containing protein</fullName>
    </submittedName>
</protein>
<dbReference type="Pfam" id="PF08668">
    <property type="entry name" value="HDOD"/>
    <property type="match status" value="1"/>
</dbReference>
<dbReference type="InterPro" id="IPR052340">
    <property type="entry name" value="RNase_Y/CdgJ"/>
</dbReference>
<gene>
    <name evidence="2" type="ORF">DSM19430T_04810</name>
</gene>
<dbReference type="SMART" id="SM00471">
    <property type="entry name" value="HDc"/>
    <property type="match status" value="1"/>
</dbReference>
<sequence>MGTLSLAALKAGMRLTADVMDRNGRKLLSGGELLTEQSLRVMKIWGVTEAQVDGAGQDGEEAGLPDEISPEVYEAARHRTAERFRHNDEALPVVQELMRLCTMRLARRVAERQAEGADNPLGVLDEPVVPKPGIPQPAPVEAQALMQEDMKLGSLPSVFHKLVEVVNDSRSSATDVAEVIANDTDLAARLLRIVNSPFYGLRARIDTISRATAIIGSNQLVSLAMGVSVISSFKGVPHALVSMRHFWEHSIACGVAARILASHHRAPNTERFFVAGILHDIGRLVIYKRLPDHASHLLYVAQQRGSLVHQCEKEVVGFTHDRLAGMLLKAWKCPVSLEKNVRYHHLPGMAHNTLEAALMSVADVLANALEMGTSGERLVPVLDPAAWEALGLPVSLLWQTAVQMDYQVAEIVRLMEVDG</sequence>
<evidence type="ECO:0000259" key="1">
    <source>
        <dbReference type="PROSITE" id="PS51833"/>
    </source>
</evidence>
<evidence type="ECO:0000313" key="2">
    <source>
        <dbReference type="EMBL" id="GFM35797.1"/>
    </source>
</evidence>
<dbReference type="PANTHER" id="PTHR33525">
    <property type="match status" value="1"/>
</dbReference>
<proteinExistence type="predicted"/>
<dbReference type="SUPFAM" id="SSF109604">
    <property type="entry name" value="HD-domain/PDEase-like"/>
    <property type="match status" value="1"/>
</dbReference>
<comment type="caution">
    <text evidence="2">The sequence shown here is derived from an EMBL/GenBank/DDBJ whole genome shotgun (WGS) entry which is preliminary data.</text>
</comment>
<organism evidence="2 3">
    <name type="scientific">Desulfovibrio psychrotolerans</name>
    <dbReference type="NCBI Taxonomy" id="415242"/>
    <lineage>
        <taxon>Bacteria</taxon>
        <taxon>Pseudomonadati</taxon>
        <taxon>Thermodesulfobacteriota</taxon>
        <taxon>Desulfovibrionia</taxon>
        <taxon>Desulfovibrionales</taxon>
        <taxon>Desulfovibrionaceae</taxon>
        <taxon>Desulfovibrio</taxon>
    </lineage>
</organism>
<reference evidence="2 3" key="1">
    <citation type="submission" date="2020-05" db="EMBL/GenBank/DDBJ databases">
        <title>Draft genome sequence of Desulfovibrio psychrotolerans JS1T.</title>
        <authorList>
            <person name="Ueno A."/>
            <person name="Tamazawa S."/>
            <person name="Tamamura S."/>
            <person name="Murakami T."/>
            <person name="Kiyama T."/>
            <person name="Inomata H."/>
            <person name="Amano Y."/>
            <person name="Miyakawa K."/>
            <person name="Tamaki H."/>
            <person name="Naganuma T."/>
            <person name="Kaneko K."/>
        </authorList>
    </citation>
    <scope>NUCLEOTIDE SEQUENCE [LARGE SCALE GENOMIC DNA]</scope>
    <source>
        <strain evidence="2 3">JS1</strain>
    </source>
</reference>
<dbReference type="InterPro" id="IPR013976">
    <property type="entry name" value="HDOD"/>
</dbReference>
<dbReference type="PROSITE" id="PS51833">
    <property type="entry name" value="HDOD"/>
    <property type="match status" value="1"/>
</dbReference>
<dbReference type="InterPro" id="IPR003607">
    <property type="entry name" value="HD/PDEase_dom"/>
</dbReference>
<dbReference type="Gene3D" id="1.10.3210.10">
    <property type="entry name" value="Hypothetical protein af1432"/>
    <property type="match status" value="1"/>
</dbReference>
<dbReference type="CDD" id="cd00077">
    <property type="entry name" value="HDc"/>
    <property type="match status" value="1"/>
</dbReference>
<dbReference type="PANTHER" id="PTHR33525:SF3">
    <property type="entry name" value="RIBONUCLEASE Y"/>
    <property type="match status" value="1"/>
</dbReference>
<evidence type="ECO:0000313" key="3">
    <source>
        <dbReference type="Proteomes" id="UP000503820"/>
    </source>
</evidence>
<dbReference type="AlphaFoldDB" id="A0A7J0BQ13"/>
<feature type="domain" description="HDOD" evidence="1">
    <location>
        <begin position="152"/>
        <end position="347"/>
    </location>
</feature>
<dbReference type="Proteomes" id="UP000503820">
    <property type="component" value="Unassembled WGS sequence"/>
</dbReference>
<keyword evidence="3" id="KW-1185">Reference proteome</keyword>